<name>A0ABW6S4R9_9NOCA</name>
<dbReference type="PANTHER" id="PTHR43157:SF31">
    <property type="entry name" value="PHOSPHATIDYLINOSITOL-GLYCAN BIOSYNTHESIS CLASS F PROTEIN"/>
    <property type="match status" value="1"/>
</dbReference>
<evidence type="ECO:0000313" key="4">
    <source>
        <dbReference type="Proteomes" id="UP001601992"/>
    </source>
</evidence>
<evidence type="ECO:0000256" key="1">
    <source>
        <dbReference type="ARBA" id="ARBA00023002"/>
    </source>
</evidence>
<dbReference type="PRINTS" id="PR00080">
    <property type="entry name" value="SDRFAMILY"/>
</dbReference>
<gene>
    <name evidence="3" type="ORF">ACFYXQ_26000</name>
</gene>
<evidence type="ECO:0000313" key="3">
    <source>
        <dbReference type="EMBL" id="MFF3571237.1"/>
    </source>
</evidence>
<keyword evidence="1" id="KW-0560">Oxidoreductase</keyword>
<reference evidence="3 4" key="1">
    <citation type="submission" date="2024-10" db="EMBL/GenBank/DDBJ databases">
        <title>The Natural Products Discovery Center: Release of the First 8490 Sequenced Strains for Exploring Actinobacteria Biosynthetic Diversity.</title>
        <authorList>
            <person name="Kalkreuter E."/>
            <person name="Kautsar S.A."/>
            <person name="Yang D."/>
            <person name="Bader C.D."/>
            <person name="Teijaro C.N."/>
            <person name="Fluegel L."/>
            <person name="Davis C.M."/>
            <person name="Simpson J.R."/>
            <person name="Lauterbach L."/>
            <person name="Steele A.D."/>
            <person name="Gui C."/>
            <person name="Meng S."/>
            <person name="Li G."/>
            <person name="Viehrig K."/>
            <person name="Ye F."/>
            <person name="Su P."/>
            <person name="Kiefer A.F."/>
            <person name="Nichols A."/>
            <person name="Cepeda A.J."/>
            <person name="Yan W."/>
            <person name="Fan B."/>
            <person name="Jiang Y."/>
            <person name="Adhikari A."/>
            <person name="Zheng C.-J."/>
            <person name="Schuster L."/>
            <person name="Cowan T.M."/>
            <person name="Smanski M.J."/>
            <person name="Chevrette M.G."/>
            <person name="De Carvalho L.P.S."/>
            <person name="Shen B."/>
        </authorList>
    </citation>
    <scope>NUCLEOTIDE SEQUENCE [LARGE SCALE GENOMIC DNA]</scope>
    <source>
        <strain evidence="3 4">NPDC002593</strain>
    </source>
</reference>
<accession>A0ABW6S4R9</accession>
<comment type="similarity">
    <text evidence="2">Belongs to the short-chain dehydrogenases/reductases (SDR) family.</text>
</comment>
<protein>
    <submittedName>
        <fullName evidence="3">Oxidoreductase</fullName>
    </submittedName>
</protein>
<dbReference type="SUPFAM" id="SSF51735">
    <property type="entry name" value="NAD(P)-binding Rossmann-fold domains"/>
    <property type="match status" value="1"/>
</dbReference>
<organism evidence="3 4">
    <name type="scientific">Nocardia jiangxiensis</name>
    <dbReference type="NCBI Taxonomy" id="282685"/>
    <lineage>
        <taxon>Bacteria</taxon>
        <taxon>Bacillati</taxon>
        <taxon>Actinomycetota</taxon>
        <taxon>Actinomycetes</taxon>
        <taxon>Mycobacteriales</taxon>
        <taxon>Nocardiaceae</taxon>
        <taxon>Nocardia</taxon>
    </lineage>
</organism>
<keyword evidence="4" id="KW-1185">Reference proteome</keyword>
<sequence>MTTFHGVDLPDLSGTTAVVTGANSGIGRSVSQALAAAGARVVLAVRSIERGHTAAHGIGGDTEVRELDLANLDSVRTFAADWDGPIDLLINNAGVSGPSLTRTTDGFESKFGINHLGHFALTNLLLPDITGRVVTVSSQAERLARLDFADLNWAQRPYQASRAYNDSKFANLLFTAELHRRLTAAGSGVRAHAAHPGLVATDIYQHDGPRRPIDLMWSVVLGLLAQDADHGALPVLYAAVADIPGNSFTGPRHLAHMRGAPQLIDRSEPAQDPELARRLWNVSEQLTGVGFPLPSGTGTR</sequence>
<comment type="caution">
    <text evidence="3">The sequence shown here is derived from an EMBL/GenBank/DDBJ whole genome shotgun (WGS) entry which is preliminary data.</text>
</comment>
<dbReference type="EMBL" id="JBIAQY010000009">
    <property type="protein sequence ID" value="MFF3571237.1"/>
    <property type="molecule type" value="Genomic_DNA"/>
</dbReference>
<evidence type="ECO:0000256" key="2">
    <source>
        <dbReference type="RuleBase" id="RU000363"/>
    </source>
</evidence>
<dbReference type="RefSeq" id="WP_387405282.1">
    <property type="nucleotide sequence ID" value="NZ_JBIAQY010000009.1"/>
</dbReference>
<dbReference type="NCBIfam" id="NF004846">
    <property type="entry name" value="PRK06197.1"/>
    <property type="match status" value="1"/>
</dbReference>
<dbReference type="InterPro" id="IPR002347">
    <property type="entry name" value="SDR_fam"/>
</dbReference>
<dbReference type="PANTHER" id="PTHR43157">
    <property type="entry name" value="PHOSPHATIDYLINOSITOL-GLYCAN BIOSYNTHESIS CLASS F PROTEIN-RELATED"/>
    <property type="match status" value="1"/>
</dbReference>
<dbReference type="Proteomes" id="UP001601992">
    <property type="component" value="Unassembled WGS sequence"/>
</dbReference>
<dbReference type="PRINTS" id="PR00081">
    <property type="entry name" value="GDHRDH"/>
</dbReference>
<dbReference type="InterPro" id="IPR036291">
    <property type="entry name" value="NAD(P)-bd_dom_sf"/>
</dbReference>
<dbReference type="Gene3D" id="3.40.50.720">
    <property type="entry name" value="NAD(P)-binding Rossmann-like Domain"/>
    <property type="match status" value="1"/>
</dbReference>
<proteinExistence type="inferred from homology"/>
<dbReference type="Pfam" id="PF00106">
    <property type="entry name" value="adh_short"/>
    <property type="match status" value="1"/>
</dbReference>